<dbReference type="AlphaFoldDB" id="A0A850R839"/>
<feature type="transmembrane region" description="Helical" evidence="6">
    <location>
        <begin position="346"/>
        <end position="374"/>
    </location>
</feature>
<accession>A0A850R839</accession>
<dbReference type="Proteomes" id="UP000563523">
    <property type="component" value="Unassembled WGS sequence"/>
</dbReference>
<evidence type="ECO:0000313" key="8">
    <source>
        <dbReference type="Proteomes" id="UP000563523"/>
    </source>
</evidence>
<feature type="transmembrane region" description="Helical" evidence="6">
    <location>
        <begin position="295"/>
        <end position="312"/>
    </location>
</feature>
<keyword evidence="8" id="KW-1185">Reference proteome</keyword>
<feature type="transmembrane region" description="Helical" evidence="6">
    <location>
        <begin position="38"/>
        <end position="63"/>
    </location>
</feature>
<keyword evidence="3 6" id="KW-0812">Transmembrane</keyword>
<protein>
    <submittedName>
        <fullName evidence="7">DASS family sodium-coupled anion symporter</fullName>
    </submittedName>
</protein>
<evidence type="ECO:0000256" key="2">
    <source>
        <dbReference type="ARBA" id="ARBA00007349"/>
    </source>
</evidence>
<feature type="transmembrane region" description="Helical" evidence="6">
    <location>
        <begin position="218"/>
        <end position="238"/>
    </location>
</feature>
<dbReference type="NCBIfam" id="TIGR00785">
    <property type="entry name" value="dass"/>
    <property type="match status" value="1"/>
</dbReference>
<feature type="transmembrane region" description="Helical" evidence="6">
    <location>
        <begin position="259"/>
        <end position="283"/>
    </location>
</feature>
<dbReference type="RefSeq" id="WP_176943181.1">
    <property type="nucleotide sequence ID" value="NZ_JABZEC010000007.1"/>
</dbReference>
<evidence type="ECO:0000256" key="3">
    <source>
        <dbReference type="ARBA" id="ARBA00022692"/>
    </source>
</evidence>
<feature type="transmembrane region" description="Helical" evidence="6">
    <location>
        <begin position="75"/>
        <end position="99"/>
    </location>
</feature>
<organism evidence="7 8">
    <name type="scientific">Bombilactobacillus apium</name>
    <dbReference type="NCBI Taxonomy" id="2675299"/>
    <lineage>
        <taxon>Bacteria</taxon>
        <taxon>Bacillati</taxon>
        <taxon>Bacillota</taxon>
        <taxon>Bacilli</taxon>
        <taxon>Lactobacillales</taxon>
        <taxon>Lactobacillaceae</taxon>
        <taxon>Bombilactobacillus</taxon>
    </lineage>
</organism>
<gene>
    <name evidence="7" type="ORF">HU830_07630</name>
</gene>
<dbReference type="PIRSF" id="PIRSF002457">
    <property type="entry name" value="DASS"/>
    <property type="match status" value="1"/>
</dbReference>
<feature type="transmembrane region" description="Helical" evidence="6">
    <location>
        <begin position="445"/>
        <end position="465"/>
    </location>
</feature>
<evidence type="ECO:0000256" key="4">
    <source>
        <dbReference type="ARBA" id="ARBA00022989"/>
    </source>
</evidence>
<feature type="transmembrane region" description="Helical" evidence="6">
    <location>
        <begin position="12"/>
        <end position="32"/>
    </location>
</feature>
<evidence type="ECO:0000256" key="1">
    <source>
        <dbReference type="ARBA" id="ARBA00004141"/>
    </source>
</evidence>
<feature type="transmembrane region" description="Helical" evidence="6">
    <location>
        <begin position="175"/>
        <end position="198"/>
    </location>
</feature>
<dbReference type="InterPro" id="IPR001898">
    <property type="entry name" value="SLC13A/DASS"/>
</dbReference>
<dbReference type="EMBL" id="JABZEC010000007">
    <property type="protein sequence ID" value="NVY97017.1"/>
    <property type="molecule type" value="Genomic_DNA"/>
</dbReference>
<comment type="caution">
    <text evidence="7">The sequence shown here is derived from an EMBL/GenBank/DDBJ whole genome shotgun (WGS) entry which is preliminary data.</text>
</comment>
<name>A0A850R839_9LACO</name>
<sequence length="471" mass="51560">MTKKAIQFGKVGLLILIPAIIWFLPVPAGVASSGWHTLAIFVGFIIGCLLSIAPLAVLGLIALASLAITNTIPPVTLYGGFGNSAIWLIMFAFFMAIGFRTTNLGSRLAYFLIARFGRSSLSLAYTLTACDLIMAPFVPNTNARGAGIMYPITMSLAKALGSDPQDHTEGKIGSFLILTSFHTNLLAGALFFTAMATNPLAMALAKPVFHINVSWGSWFLYACVPVIAALILVPLVIYSQNRPELVKIPAAQKFAREQLQAMGKISTSELMMTAIFLLTIIGWSTSKWTHLDNTAIAGSGLVLLIISQVIKIDDVLEEKKVWDIFLWLPIIMAMTTYLVQTKVVKWFQILIADSVQGLNLSVAFLILMLVYLYIHYFFTSVLVHLQVFFLPFATVLVSMGANPLVTVMLLALLTCVSPATTHYGTGTGSIYFATGYTTQKDWWRVGFEVSVVEFILFAGLGLLWWKLLGLY</sequence>
<dbReference type="GO" id="GO:0016020">
    <property type="term" value="C:membrane"/>
    <property type="evidence" value="ECO:0007669"/>
    <property type="project" value="UniProtKB-SubCell"/>
</dbReference>
<evidence type="ECO:0000313" key="7">
    <source>
        <dbReference type="EMBL" id="NVY97017.1"/>
    </source>
</evidence>
<proteinExistence type="inferred from homology"/>
<dbReference type="InterPro" id="IPR030676">
    <property type="entry name" value="CitT-rel"/>
</dbReference>
<evidence type="ECO:0000256" key="5">
    <source>
        <dbReference type="ARBA" id="ARBA00023136"/>
    </source>
</evidence>
<reference evidence="7 8" key="1">
    <citation type="submission" date="2020-06" db="EMBL/GenBank/DDBJ databases">
        <authorList>
            <person name="Kang J."/>
        </authorList>
    </citation>
    <scope>NUCLEOTIDE SEQUENCE [LARGE SCALE GENOMIC DNA]</scope>
    <source>
        <strain evidence="7 8">DCY120</strain>
    </source>
</reference>
<keyword evidence="4 6" id="KW-1133">Transmembrane helix</keyword>
<comment type="subcellular location">
    <subcellularLocation>
        <location evidence="1">Membrane</location>
        <topology evidence="1">Multi-pass membrane protein</topology>
    </subcellularLocation>
</comment>
<dbReference type="PANTHER" id="PTHR42826">
    <property type="entry name" value="DICARBOXYLATE TRANSPORTER 2.1, CHLOROPLASTIC"/>
    <property type="match status" value="1"/>
</dbReference>
<dbReference type="Pfam" id="PF00939">
    <property type="entry name" value="Na_sulph_symp"/>
    <property type="match status" value="1"/>
</dbReference>
<feature type="transmembrane region" description="Helical" evidence="6">
    <location>
        <begin position="324"/>
        <end position="340"/>
    </location>
</feature>
<keyword evidence="5 6" id="KW-0472">Membrane</keyword>
<dbReference type="GO" id="GO:0022857">
    <property type="term" value="F:transmembrane transporter activity"/>
    <property type="evidence" value="ECO:0007669"/>
    <property type="project" value="InterPro"/>
</dbReference>
<evidence type="ECO:0000256" key="6">
    <source>
        <dbReference type="SAM" id="Phobius"/>
    </source>
</evidence>
<comment type="similarity">
    <text evidence="2">Belongs to the SLC13A/DASS transporter (TC 2.A.47) family. DIT1 subfamily.</text>
</comment>